<protein>
    <recommendedName>
        <fullName evidence="5">RING-CH-type domain-containing protein</fullName>
    </recommendedName>
</protein>
<evidence type="ECO:0000256" key="4">
    <source>
        <dbReference type="SAM" id="Phobius"/>
    </source>
</evidence>
<dbReference type="CDD" id="cd16495">
    <property type="entry name" value="RING_CH-C4HC3_MARCH"/>
    <property type="match status" value="1"/>
</dbReference>
<dbReference type="GO" id="GO:0008270">
    <property type="term" value="F:zinc ion binding"/>
    <property type="evidence" value="ECO:0007669"/>
    <property type="project" value="UniProtKB-KW"/>
</dbReference>
<dbReference type="EMBL" id="LGRX02016993">
    <property type="protein sequence ID" value="KAK3261319.1"/>
    <property type="molecule type" value="Genomic_DNA"/>
</dbReference>
<proteinExistence type="predicted"/>
<dbReference type="Gene3D" id="3.30.40.10">
    <property type="entry name" value="Zinc/RING finger domain, C3HC4 (zinc finger)"/>
    <property type="match status" value="1"/>
</dbReference>
<dbReference type="Proteomes" id="UP001190700">
    <property type="component" value="Unassembled WGS sequence"/>
</dbReference>
<evidence type="ECO:0000259" key="5">
    <source>
        <dbReference type="PROSITE" id="PS51292"/>
    </source>
</evidence>
<feature type="transmembrane region" description="Helical" evidence="4">
    <location>
        <begin position="95"/>
        <end position="115"/>
    </location>
</feature>
<reference evidence="6 7" key="1">
    <citation type="journal article" date="2015" name="Genome Biol. Evol.">
        <title>Comparative Genomics of a Bacterivorous Green Alga Reveals Evolutionary Causalities and Consequences of Phago-Mixotrophic Mode of Nutrition.</title>
        <authorList>
            <person name="Burns J.A."/>
            <person name="Paasch A."/>
            <person name="Narechania A."/>
            <person name="Kim E."/>
        </authorList>
    </citation>
    <scope>NUCLEOTIDE SEQUENCE [LARGE SCALE GENOMIC DNA]</scope>
    <source>
        <strain evidence="6 7">PLY_AMNH</strain>
    </source>
</reference>
<dbReference type="InterPro" id="IPR011016">
    <property type="entry name" value="Znf_RING-CH"/>
</dbReference>
<keyword evidence="4" id="KW-0812">Transmembrane</keyword>
<gene>
    <name evidence="6" type="ORF">CYMTET_29771</name>
</gene>
<keyword evidence="4" id="KW-0472">Membrane</keyword>
<feature type="domain" description="RING-CH-type" evidence="5">
    <location>
        <begin position="7"/>
        <end position="71"/>
    </location>
</feature>
<dbReference type="PROSITE" id="PS51292">
    <property type="entry name" value="ZF_RING_CH"/>
    <property type="match status" value="1"/>
</dbReference>
<keyword evidence="4" id="KW-1133">Transmembrane helix</keyword>
<evidence type="ECO:0000256" key="1">
    <source>
        <dbReference type="ARBA" id="ARBA00022723"/>
    </source>
</evidence>
<feature type="transmembrane region" description="Helical" evidence="4">
    <location>
        <begin position="223"/>
        <end position="249"/>
    </location>
</feature>
<accession>A0AAE0KUU1</accession>
<evidence type="ECO:0000313" key="7">
    <source>
        <dbReference type="Proteomes" id="UP001190700"/>
    </source>
</evidence>
<name>A0AAE0KUU1_9CHLO</name>
<keyword evidence="1" id="KW-0479">Metal-binding</keyword>
<organism evidence="6 7">
    <name type="scientific">Cymbomonas tetramitiformis</name>
    <dbReference type="NCBI Taxonomy" id="36881"/>
    <lineage>
        <taxon>Eukaryota</taxon>
        <taxon>Viridiplantae</taxon>
        <taxon>Chlorophyta</taxon>
        <taxon>Pyramimonadophyceae</taxon>
        <taxon>Pyramimonadales</taxon>
        <taxon>Pyramimonadaceae</taxon>
        <taxon>Cymbomonas</taxon>
    </lineage>
</organism>
<evidence type="ECO:0000313" key="6">
    <source>
        <dbReference type="EMBL" id="KAK3261319.1"/>
    </source>
</evidence>
<evidence type="ECO:0000256" key="2">
    <source>
        <dbReference type="ARBA" id="ARBA00022771"/>
    </source>
</evidence>
<keyword evidence="2" id="KW-0863">Zinc-finger</keyword>
<feature type="transmembrane region" description="Helical" evidence="4">
    <location>
        <begin position="143"/>
        <end position="165"/>
    </location>
</feature>
<comment type="caution">
    <text evidence="6">The sequence shown here is derived from an EMBL/GenBank/DDBJ whole genome shotgun (WGS) entry which is preliminary data.</text>
</comment>
<dbReference type="PANTHER" id="PTHR46347">
    <property type="entry name" value="RING/FYVE/PHD ZINC FINGER SUPERFAMILY PROTEIN"/>
    <property type="match status" value="1"/>
</dbReference>
<dbReference type="SMART" id="SM00744">
    <property type="entry name" value="RINGv"/>
    <property type="match status" value="1"/>
</dbReference>
<dbReference type="PANTHER" id="PTHR46347:SF1">
    <property type="entry name" value="RING_FYVE_PHD ZINC FINGER SUPERFAMILY PROTEIN"/>
    <property type="match status" value="1"/>
</dbReference>
<sequence>MLQPVEDLDEERPFCRICLDDDDQFDMIAPCLCAGTSKWVHRACLDEWRAQERNPHSFTHCQTCRFQFVLEPMKEHSLEESRALWRFRAFVARDMTGVFIILQLLITCLAGFIHLCDGSGSIVNLYPKGWAETHAATTSIGPYYISGFILLLAIIGFAGTIWYFCGGGSLQSGRSRNSRHRGCDCVCDCATHCNGPCLCDSCDCASCDCLSGTGGSSDLGGMLFVLVAVVLVFAIIGIFVGIFFGTIVFQRILQRHVHLLWMRAESQKHVVVDLQSQPSKLDRSNVTEGVRTLVMMREV</sequence>
<keyword evidence="3" id="KW-0862">Zinc</keyword>
<dbReference type="SUPFAM" id="SSF57850">
    <property type="entry name" value="RING/U-box"/>
    <property type="match status" value="1"/>
</dbReference>
<dbReference type="InterPro" id="IPR013083">
    <property type="entry name" value="Znf_RING/FYVE/PHD"/>
</dbReference>
<keyword evidence="7" id="KW-1185">Reference proteome</keyword>
<dbReference type="AlphaFoldDB" id="A0AAE0KUU1"/>
<evidence type="ECO:0000256" key="3">
    <source>
        <dbReference type="ARBA" id="ARBA00022833"/>
    </source>
</evidence>
<dbReference type="Pfam" id="PF12906">
    <property type="entry name" value="RINGv"/>
    <property type="match status" value="1"/>
</dbReference>